<dbReference type="OrthoDB" id="2913806at2"/>
<gene>
    <name evidence="1" type="ORF">JCM9157_1989</name>
</gene>
<dbReference type="eggNOG" id="ENOG5030D8P">
    <property type="taxonomic scope" value="Bacteria"/>
</dbReference>
<keyword evidence="2" id="KW-1185">Reference proteome</keyword>
<name>W4QS53_HALA3</name>
<protein>
    <submittedName>
        <fullName evidence="1">Uncharacterized protein</fullName>
    </submittedName>
</protein>
<evidence type="ECO:0000313" key="2">
    <source>
        <dbReference type="Proteomes" id="UP000018896"/>
    </source>
</evidence>
<sequence>MLKKYKKNVRLTKKFPFIRVTRKGRASLVVVEDLWTKCNTEAEKLLYHQLRANMYYPTPHYWIEHIRANLALVPYKLALIEFKPGMDEKRIIKQLKKRQWRVIFYDTDQLLKDERRYFDLILKQAPTKNVSSSS</sequence>
<dbReference type="EMBL" id="BAUV01000012">
    <property type="protein sequence ID" value="GAE34906.1"/>
    <property type="molecule type" value="Genomic_DNA"/>
</dbReference>
<accession>W4QS53</accession>
<evidence type="ECO:0000313" key="1">
    <source>
        <dbReference type="EMBL" id="GAE34906.1"/>
    </source>
</evidence>
<comment type="caution">
    <text evidence="1">The sequence shown here is derived from an EMBL/GenBank/DDBJ whole genome shotgun (WGS) entry which is preliminary data.</text>
</comment>
<organism evidence="1 2">
    <name type="scientific">Halalkalibacter akibai (strain ATCC 43226 / DSM 21942 / CIP 109018 / JCM 9157 / 1139)</name>
    <name type="common">Bacillus akibai</name>
    <dbReference type="NCBI Taxonomy" id="1236973"/>
    <lineage>
        <taxon>Bacteria</taxon>
        <taxon>Bacillati</taxon>
        <taxon>Bacillota</taxon>
        <taxon>Bacilli</taxon>
        <taxon>Bacillales</taxon>
        <taxon>Bacillaceae</taxon>
        <taxon>Halalkalibacter</taxon>
    </lineage>
</organism>
<dbReference type="Proteomes" id="UP000018896">
    <property type="component" value="Unassembled WGS sequence"/>
</dbReference>
<reference evidence="1 2" key="1">
    <citation type="journal article" date="2014" name="Genome Announc.">
        <title>Draft Genome Sequences of Three Alkaliphilic Bacillus Strains, Bacillus wakoensis JCM 9140T, Bacillus akibai JCM 9157T, and Bacillus hemicellulosilyticus JCM 9152T.</title>
        <authorList>
            <person name="Yuki M."/>
            <person name="Oshima K."/>
            <person name="Suda W."/>
            <person name="Oshida Y."/>
            <person name="Kitamura K."/>
            <person name="Iida T."/>
            <person name="Hattori M."/>
            <person name="Ohkuma M."/>
        </authorList>
    </citation>
    <scope>NUCLEOTIDE SEQUENCE [LARGE SCALE GENOMIC DNA]</scope>
    <source>
        <strain evidence="1 2">JCM 9157</strain>
    </source>
</reference>
<proteinExistence type="predicted"/>
<dbReference type="AlphaFoldDB" id="W4QS53"/>
<dbReference type="RefSeq" id="WP_052013038.1">
    <property type="nucleotide sequence ID" value="NZ_BAUV01000012.1"/>
</dbReference>